<gene>
    <name evidence="3" type="ORF">AVEN_220600_1</name>
    <name evidence="2" type="ORF">AVEN_94994_1</name>
</gene>
<dbReference type="AlphaFoldDB" id="A0A4Y2NYE4"/>
<dbReference type="Proteomes" id="UP000499080">
    <property type="component" value="Unassembled WGS sequence"/>
</dbReference>
<dbReference type="EMBL" id="BGPR01212015">
    <property type="protein sequence ID" value="GBN44074.1"/>
    <property type="molecule type" value="Genomic_DNA"/>
</dbReference>
<reference evidence="2 4" key="1">
    <citation type="journal article" date="2019" name="Sci. Rep.">
        <title>Orb-weaving spider Araneus ventricosus genome elucidates the spidroin gene catalogue.</title>
        <authorList>
            <person name="Kono N."/>
            <person name="Nakamura H."/>
            <person name="Ohtoshi R."/>
            <person name="Moran D.A.P."/>
            <person name="Shinohara A."/>
            <person name="Yoshida Y."/>
            <person name="Fujiwara M."/>
            <person name="Mori M."/>
            <person name="Tomita M."/>
            <person name="Arakawa K."/>
        </authorList>
    </citation>
    <scope>NUCLEOTIDE SEQUENCE [LARGE SCALE GENOMIC DNA]</scope>
</reference>
<name>A0A4Y2NYE4_ARAVE</name>
<sequence>MYVGLLHVKSYAEVKRHPAGVVRKFGEGIPARMSSSLSDRGSKLRGPSQNIPRVASKGD</sequence>
<keyword evidence="4" id="KW-1185">Reference proteome</keyword>
<evidence type="ECO:0000256" key="1">
    <source>
        <dbReference type="SAM" id="MobiDB-lite"/>
    </source>
</evidence>
<accession>A0A4Y2NYE4</accession>
<feature type="non-terminal residue" evidence="2">
    <location>
        <position position="59"/>
    </location>
</feature>
<evidence type="ECO:0000313" key="4">
    <source>
        <dbReference type="Proteomes" id="UP000499080"/>
    </source>
</evidence>
<feature type="region of interest" description="Disordered" evidence="1">
    <location>
        <begin position="31"/>
        <end position="59"/>
    </location>
</feature>
<dbReference type="EMBL" id="BGPR01212042">
    <property type="protein sequence ID" value="GBN44140.1"/>
    <property type="molecule type" value="Genomic_DNA"/>
</dbReference>
<evidence type="ECO:0000313" key="3">
    <source>
        <dbReference type="EMBL" id="GBN44140.1"/>
    </source>
</evidence>
<organism evidence="2 4">
    <name type="scientific">Araneus ventricosus</name>
    <name type="common">Orbweaver spider</name>
    <name type="synonym">Epeira ventricosa</name>
    <dbReference type="NCBI Taxonomy" id="182803"/>
    <lineage>
        <taxon>Eukaryota</taxon>
        <taxon>Metazoa</taxon>
        <taxon>Ecdysozoa</taxon>
        <taxon>Arthropoda</taxon>
        <taxon>Chelicerata</taxon>
        <taxon>Arachnida</taxon>
        <taxon>Araneae</taxon>
        <taxon>Araneomorphae</taxon>
        <taxon>Entelegynae</taxon>
        <taxon>Araneoidea</taxon>
        <taxon>Araneidae</taxon>
        <taxon>Araneus</taxon>
    </lineage>
</organism>
<proteinExistence type="predicted"/>
<protein>
    <submittedName>
        <fullName evidence="2">Uncharacterized protein</fullName>
    </submittedName>
</protein>
<comment type="caution">
    <text evidence="2">The sequence shown here is derived from an EMBL/GenBank/DDBJ whole genome shotgun (WGS) entry which is preliminary data.</text>
</comment>
<evidence type="ECO:0000313" key="2">
    <source>
        <dbReference type="EMBL" id="GBN44074.1"/>
    </source>
</evidence>